<dbReference type="GO" id="GO:0046872">
    <property type="term" value="F:metal ion binding"/>
    <property type="evidence" value="ECO:0007669"/>
    <property type="project" value="UniProtKB-KW"/>
</dbReference>
<sequence length="158" mass="17845">MDYDPIGVAVLKMVNSKAAGVMFTLNPANGDRSKIMIEGNWGLGESVVSGSVTPDEWIVDKVVIEIVKRTISTKTFEFAFDESTGRVRMLDVPTNRQNLPCLTDEEILELARVGKKLERHYGIPQDIEWTIDRDLPFPENIFFVQTRPETIWSKTKSG</sequence>
<keyword evidence="5" id="KW-0547">Nucleotide-binding</keyword>
<keyword evidence="3 10" id="KW-0808">Transferase</keyword>
<comment type="caution">
    <text evidence="10">The sequence shown here is derived from an EMBL/GenBank/DDBJ whole genome shotgun (WGS) entry which is preliminary data.</text>
</comment>
<feature type="non-terminal residue" evidence="10">
    <location>
        <position position="158"/>
    </location>
</feature>
<dbReference type="PANTHER" id="PTHR43030:SF1">
    <property type="entry name" value="PHOSPHOENOLPYRUVATE SYNTHASE"/>
    <property type="match status" value="1"/>
</dbReference>
<name>D9PFF7_9ZZZZ</name>
<proteinExistence type="inferred from homology"/>
<organism evidence="10">
    <name type="scientific">sediment metagenome</name>
    <dbReference type="NCBI Taxonomy" id="749907"/>
    <lineage>
        <taxon>unclassified sequences</taxon>
        <taxon>metagenomes</taxon>
        <taxon>ecological metagenomes</taxon>
    </lineage>
</organism>
<keyword evidence="8" id="KW-0460">Magnesium</keyword>
<dbReference type="SUPFAM" id="SSF56059">
    <property type="entry name" value="Glutathione synthetase ATP-binding domain-like"/>
    <property type="match status" value="1"/>
</dbReference>
<dbReference type="GO" id="GO:0005524">
    <property type="term" value="F:ATP binding"/>
    <property type="evidence" value="ECO:0007669"/>
    <property type="project" value="UniProtKB-KW"/>
</dbReference>
<keyword evidence="7" id="KW-0067">ATP-binding</keyword>
<dbReference type="PANTHER" id="PTHR43030">
    <property type="entry name" value="PHOSPHOENOLPYRUVATE SYNTHASE"/>
    <property type="match status" value="1"/>
</dbReference>
<dbReference type="Pfam" id="PF01326">
    <property type="entry name" value="PPDK_N"/>
    <property type="match status" value="1"/>
</dbReference>
<keyword evidence="6" id="KW-0418">Kinase</keyword>
<evidence type="ECO:0000256" key="6">
    <source>
        <dbReference type="ARBA" id="ARBA00022777"/>
    </source>
</evidence>
<evidence type="ECO:0000256" key="8">
    <source>
        <dbReference type="ARBA" id="ARBA00022842"/>
    </source>
</evidence>
<evidence type="ECO:0000256" key="1">
    <source>
        <dbReference type="ARBA" id="ARBA00001946"/>
    </source>
</evidence>
<evidence type="ECO:0000256" key="7">
    <source>
        <dbReference type="ARBA" id="ARBA00022840"/>
    </source>
</evidence>
<evidence type="ECO:0000313" key="10">
    <source>
        <dbReference type="EMBL" id="EFK97708.1"/>
    </source>
</evidence>
<dbReference type="Gene3D" id="3.30.470.20">
    <property type="entry name" value="ATP-grasp fold, B domain"/>
    <property type="match status" value="1"/>
</dbReference>
<dbReference type="InterPro" id="IPR002192">
    <property type="entry name" value="PPDK_AMP/ATP-bd"/>
</dbReference>
<accession>D9PFF7</accession>
<evidence type="ECO:0000256" key="3">
    <source>
        <dbReference type="ARBA" id="ARBA00022679"/>
    </source>
</evidence>
<dbReference type="EC" id="2.7.9.2" evidence="10"/>
<dbReference type="InterPro" id="IPR006319">
    <property type="entry name" value="PEP_synth"/>
</dbReference>
<evidence type="ECO:0000259" key="9">
    <source>
        <dbReference type="Pfam" id="PF01326"/>
    </source>
</evidence>
<gene>
    <name evidence="10" type="primary">ppsA</name>
    <name evidence="10" type="ORF">LDC_0236</name>
</gene>
<protein>
    <submittedName>
        <fullName evidence="10">Phosphoenolpyruvate synthase</fullName>
        <ecNumber evidence="10">2.7.9.2</ecNumber>
    </submittedName>
</protein>
<comment type="cofactor">
    <cofactor evidence="1">
        <name>Mg(2+)</name>
        <dbReference type="ChEBI" id="CHEBI:18420"/>
    </cofactor>
</comment>
<dbReference type="AlphaFoldDB" id="D9PFF7"/>
<comment type="similarity">
    <text evidence="2">Belongs to the PEP-utilizing enzyme family.</text>
</comment>
<evidence type="ECO:0000256" key="4">
    <source>
        <dbReference type="ARBA" id="ARBA00022723"/>
    </source>
</evidence>
<reference evidence="10" key="2">
    <citation type="journal article" date="2011" name="Microb. Ecol.">
        <title>Taxonomic and Functional Metagenomic Profiling of the Microbial Community in the Anoxic Sediment of a Sub-saline Shallow Lake (Laguna de Carrizo, Central Spain).</title>
        <authorList>
            <person name="Ferrer M."/>
            <person name="Guazzaroni M.E."/>
            <person name="Richter M."/>
            <person name="Garcia-Salamanca A."/>
            <person name="Yarza P."/>
            <person name="Suarez-Suarez A."/>
            <person name="Solano J."/>
            <person name="Alcaide M."/>
            <person name="van Dillewijn P."/>
            <person name="Molina-Henares M.A."/>
            <person name="Lopez-Cortes N."/>
            <person name="Al-Ramahi Y."/>
            <person name="Guerrero C."/>
            <person name="Acosta A."/>
            <person name="de Eugenio L.I."/>
            <person name="Martinez V."/>
            <person name="Marques S."/>
            <person name="Rojo F."/>
            <person name="Santero E."/>
            <person name="Genilloud O."/>
            <person name="Perez-Perez J."/>
            <person name="Rossello-Mora R."/>
            <person name="Ramos J.L."/>
        </authorList>
    </citation>
    <scope>NUCLEOTIDE SEQUENCE</scope>
</reference>
<keyword evidence="4" id="KW-0479">Metal-binding</keyword>
<dbReference type="EMBL" id="ADZX01000059">
    <property type="protein sequence ID" value="EFK97708.1"/>
    <property type="molecule type" value="Genomic_DNA"/>
</dbReference>
<keyword evidence="10" id="KW-0670">Pyruvate</keyword>
<dbReference type="GO" id="GO:0008986">
    <property type="term" value="F:pyruvate, water dikinase activity"/>
    <property type="evidence" value="ECO:0007669"/>
    <property type="project" value="UniProtKB-EC"/>
</dbReference>
<evidence type="ECO:0000256" key="2">
    <source>
        <dbReference type="ARBA" id="ARBA00007837"/>
    </source>
</evidence>
<feature type="domain" description="Pyruvate phosphate dikinase AMP/ATP-binding" evidence="9">
    <location>
        <begin position="6"/>
        <end position="156"/>
    </location>
</feature>
<evidence type="ECO:0000256" key="5">
    <source>
        <dbReference type="ARBA" id="ARBA00022741"/>
    </source>
</evidence>
<reference evidence="10" key="1">
    <citation type="submission" date="2010-07" db="EMBL/GenBank/DDBJ databases">
        <authorList>
            <consortium name="CONSOLIDER consortium CSD2007-00005"/>
            <person name="Guazzaroni M.-E."/>
            <person name="Richter M."/>
            <person name="Garcia-Salamanca A."/>
            <person name="Yarza P."/>
            <person name="Ferrer M."/>
        </authorList>
    </citation>
    <scope>NUCLEOTIDE SEQUENCE</scope>
</reference>